<dbReference type="SUPFAM" id="SSF160104">
    <property type="entry name" value="Acetoacetate decarboxylase-like"/>
    <property type="match status" value="1"/>
</dbReference>
<gene>
    <name evidence="1" type="ORF">AVDCRST_MAG42-1180</name>
</gene>
<protein>
    <recommendedName>
        <fullName evidence="2">DUF2071 domain-containing protein</fullName>
    </recommendedName>
</protein>
<reference evidence="1" key="1">
    <citation type="submission" date="2020-02" db="EMBL/GenBank/DDBJ databases">
        <authorList>
            <person name="Meier V. D."/>
        </authorList>
    </citation>
    <scope>NUCLEOTIDE SEQUENCE</scope>
    <source>
        <strain evidence="1">AVDCRST_MAG42</strain>
    </source>
</reference>
<dbReference type="Gene3D" id="2.40.400.10">
    <property type="entry name" value="Acetoacetate decarboxylase-like"/>
    <property type="match status" value="1"/>
</dbReference>
<accession>A0A6J4HSF0</accession>
<dbReference type="Pfam" id="PF09844">
    <property type="entry name" value="DUF2071"/>
    <property type="match status" value="1"/>
</dbReference>
<dbReference type="InterPro" id="IPR018644">
    <property type="entry name" value="DUF2071"/>
</dbReference>
<dbReference type="AlphaFoldDB" id="A0A6J4HSF0"/>
<evidence type="ECO:0000313" key="1">
    <source>
        <dbReference type="EMBL" id="CAA9231993.1"/>
    </source>
</evidence>
<dbReference type="EMBL" id="CADCTA010000053">
    <property type="protein sequence ID" value="CAA9231993.1"/>
    <property type="molecule type" value="Genomic_DNA"/>
</dbReference>
<organism evidence="1">
    <name type="scientific">uncultured Chthoniobacterales bacterium</name>
    <dbReference type="NCBI Taxonomy" id="1836801"/>
    <lineage>
        <taxon>Bacteria</taxon>
        <taxon>Pseudomonadati</taxon>
        <taxon>Verrucomicrobiota</taxon>
        <taxon>Spartobacteria</taxon>
        <taxon>Chthoniobacterales</taxon>
        <taxon>environmental samples</taxon>
    </lineage>
</organism>
<dbReference type="PANTHER" id="PTHR39186">
    <property type="entry name" value="DUF2071 FAMILY PROTEIN"/>
    <property type="match status" value="1"/>
</dbReference>
<name>A0A6J4HSF0_9BACT</name>
<dbReference type="PANTHER" id="PTHR39186:SF1">
    <property type="entry name" value="DUF2071 DOMAIN-CONTAINING PROTEIN"/>
    <property type="match status" value="1"/>
</dbReference>
<dbReference type="InterPro" id="IPR023375">
    <property type="entry name" value="ADC_dom_sf"/>
</dbReference>
<proteinExistence type="predicted"/>
<evidence type="ECO:0008006" key="2">
    <source>
        <dbReference type="Google" id="ProtNLM"/>
    </source>
</evidence>
<sequence>MAPDIAARLLARSPNRRRPQVMYHRWESLLFLHWRLPAARVQQTLPARLTVDTFDGAAYLAIVPFWMRNVRPVGVPAVPWISHFDELNVRTYAYDRDGVPGVWFYSLDCNQPLAVLAARLSTGLPYMHAAMRATRGECVDYSCRRRGSDETAHYRYREVGDAHEAEPGSFEFFVLERYYLFAQRGRSLVRGQVAHAPYRFRQAEVAQCSTVPARLDGFSEIVDAPMHTCCADGFDVNVYATEKIQ</sequence>